<evidence type="ECO:0000313" key="10">
    <source>
        <dbReference type="EMBL" id="NVM95969.1"/>
    </source>
</evidence>
<dbReference type="GO" id="GO:0016758">
    <property type="term" value="F:hexosyltransferase activity"/>
    <property type="evidence" value="ECO:0007669"/>
    <property type="project" value="InterPro"/>
</dbReference>
<feature type="compositionally biased region" description="Low complexity" evidence="8">
    <location>
        <begin position="456"/>
        <end position="485"/>
    </location>
</feature>
<feature type="transmembrane region" description="Helical" evidence="9">
    <location>
        <begin position="176"/>
        <end position="206"/>
    </location>
</feature>
<feature type="transmembrane region" description="Helical" evidence="9">
    <location>
        <begin position="212"/>
        <end position="237"/>
    </location>
</feature>
<feature type="transmembrane region" description="Helical" evidence="9">
    <location>
        <begin position="311"/>
        <end position="333"/>
    </location>
</feature>
<dbReference type="RefSeq" id="WP_176635694.1">
    <property type="nucleotide sequence ID" value="NZ_JAAMFM010000022.1"/>
</dbReference>
<name>A0A7Y7II84_9MICC</name>
<evidence type="ECO:0000256" key="8">
    <source>
        <dbReference type="SAM" id="MobiDB-lite"/>
    </source>
</evidence>
<evidence type="ECO:0000256" key="3">
    <source>
        <dbReference type="ARBA" id="ARBA00022679"/>
    </source>
</evidence>
<evidence type="ECO:0000256" key="7">
    <source>
        <dbReference type="ARBA" id="ARBA00024033"/>
    </source>
</evidence>
<evidence type="ECO:0000256" key="6">
    <source>
        <dbReference type="ARBA" id="ARBA00023136"/>
    </source>
</evidence>
<dbReference type="EMBL" id="JAAMFM010000022">
    <property type="protein sequence ID" value="NVM95969.1"/>
    <property type="molecule type" value="Genomic_DNA"/>
</dbReference>
<dbReference type="Pfam" id="PF09594">
    <property type="entry name" value="GT87"/>
    <property type="match status" value="1"/>
</dbReference>
<reference evidence="10 11" key="1">
    <citation type="submission" date="2020-02" db="EMBL/GenBank/DDBJ databases">
        <title>Genome sequence of strain AETb3-4.</title>
        <authorList>
            <person name="Gao J."/>
            <person name="Zhang X."/>
        </authorList>
    </citation>
    <scope>NUCLEOTIDE SEQUENCE [LARGE SCALE GENOMIC DNA]</scope>
    <source>
        <strain evidence="10 11">AETb3-4</strain>
    </source>
</reference>
<dbReference type="InterPro" id="IPR018584">
    <property type="entry name" value="GT87"/>
</dbReference>
<proteinExistence type="inferred from homology"/>
<protein>
    <submittedName>
        <fullName evidence="10">DUF2029 domain-containing protein</fullName>
    </submittedName>
</protein>
<evidence type="ECO:0000256" key="5">
    <source>
        <dbReference type="ARBA" id="ARBA00022989"/>
    </source>
</evidence>
<feature type="transmembrane region" description="Helical" evidence="9">
    <location>
        <begin position="416"/>
        <end position="435"/>
    </location>
</feature>
<feature type="region of interest" description="Disordered" evidence="8">
    <location>
        <begin position="446"/>
        <end position="491"/>
    </location>
</feature>
<keyword evidence="5 9" id="KW-1133">Transmembrane helix</keyword>
<feature type="transmembrane region" description="Helical" evidence="9">
    <location>
        <begin position="143"/>
        <end position="164"/>
    </location>
</feature>
<dbReference type="Proteomes" id="UP000543556">
    <property type="component" value="Unassembled WGS sequence"/>
</dbReference>
<feature type="transmembrane region" description="Helical" evidence="9">
    <location>
        <begin position="377"/>
        <end position="396"/>
    </location>
</feature>
<evidence type="ECO:0000313" key="11">
    <source>
        <dbReference type="Proteomes" id="UP000543556"/>
    </source>
</evidence>
<gene>
    <name evidence="10" type="ORF">G6034_13865</name>
</gene>
<keyword evidence="4 9" id="KW-0812">Transmembrane</keyword>
<organism evidence="10 11">
    <name type="scientific">Arthrobacter wenxiniae</name>
    <dbReference type="NCBI Taxonomy" id="2713570"/>
    <lineage>
        <taxon>Bacteria</taxon>
        <taxon>Bacillati</taxon>
        <taxon>Actinomycetota</taxon>
        <taxon>Actinomycetes</taxon>
        <taxon>Micrococcales</taxon>
        <taxon>Micrococcaceae</taxon>
        <taxon>Arthrobacter</taxon>
    </lineage>
</organism>
<keyword evidence="6 9" id="KW-0472">Membrane</keyword>
<evidence type="ECO:0000256" key="4">
    <source>
        <dbReference type="ARBA" id="ARBA00022692"/>
    </source>
</evidence>
<evidence type="ECO:0000256" key="2">
    <source>
        <dbReference type="ARBA" id="ARBA00022475"/>
    </source>
</evidence>
<comment type="caution">
    <text evidence="10">The sequence shown here is derived from an EMBL/GenBank/DDBJ whole genome shotgun (WGS) entry which is preliminary data.</text>
</comment>
<keyword evidence="2" id="KW-1003">Cell membrane</keyword>
<feature type="transmembrane region" description="Helical" evidence="9">
    <location>
        <begin position="249"/>
        <end position="268"/>
    </location>
</feature>
<comment type="subcellular location">
    <subcellularLocation>
        <location evidence="1">Cell membrane</location>
        <topology evidence="1">Multi-pass membrane protein</topology>
    </subcellularLocation>
</comment>
<feature type="transmembrane region" description="Helical" evidence="9">
    <location>
        <begin position="44"/>
        <end position="69"/>
    </location>
</feature>
<evidence type="ECO:0000256" key="9">
    <source>
        <dbReference type="SAM" id="Phobius"/>
    </source>
</evidence>
<feature type="region of interest" description="Disordered" evidence="8">
    <location>
        <begin position="1"/>
        <end position="26"/>
    </location>
</feature>
<dbReference type="AlphaFoldDB" id="A0A7Y7II84"/>
<accession>A0A7Y7II84</accession>
<comment type="similarity">
    <text evidence="7">Belongs to the glycosyltransferase 87 family.</text>
</comment>
<dbReference type="GO" id="GO:0005886">
    <property type="term" value="C:plasma membrane"/>
    <property type="evidence" value="ECO:0007669"/>
    <property type="project" value="UniProtKB-SubCell"/>
</dbReference>
<sequence>MADSQAPGRQRRQGIAVPSRSDPLLRAMTGPVGGPMGRRTAPGLISPGFFTVERVLVLMAAVSAILAVLSKGHCRQTGWTTPDQYSTVCWSEIPNSLAAHDLGRLFPFFTAGTTFDHPPLVAVIAASTAWLSGGFTGEARQLAYFDINAALLAAVWIFTVVVAARTAGRRPWDAAIIAASPLLWLTAYVSWDFWAVALVALGLYLFARRRPLWAGFMLGVAAMAAPYALLVLLALLVLGVRNGQATRSLELLAAGAVGWLMVLAPVAVVNPSGWGAYAASALTGDASQSSLYGGWNLVAARVGLPTLGDDAVNVLAVFLLALLVLGVVALGLYAPRRPRAAQLAAVAVAGFIVVNKFTEPWHAIWLLPLLALALPRWRPVLCWQAAVAAHFIALLLFQGKELGHVSDQHAIDMPYFVLAASLAGIASCFVAGLLVRDMWQPQRDAVRRGGVDDPQGGVLLEPAPAPALGGAPQSSGPDSSGPDSSGARRHG</sequence>
<evidence type="ECO:0000256" key="1">
    <source>
        <dbReference type="ARBA" id="ARBA00004651"/>
    </source>
</evidence>
<keyword evidence="3" id="KW-0808">Transferase</keyword>
<keyword evidence="11" id="KW-1185">Reference proteome</keyword>